<reference evidence="2 3" key="1">
    <citation type="submission" date="2024-08" db="EMBL/GenBank/DDBJ databases">
        <title>Insights into the chromosomal genome structure of Flemingia macrophylla.</title>
        <authorList>
            <person name="Ding Y."/>
            <person name="Zhao Y."/>
            <person name="Bi W."/>
            <person name="Wu M."/>
            <person name="Zhao G."/>
            <person name="Gong Y."/>
            <person name="Li W."/>
            <person name="Zhang P."/>
        </authorList>
    </citation>
    <scope>NUCLEOTIDE SEQUENCE [LARGE SCALE GENOMIC DNA]</scope>
    <source>
        <strain evidence="2">DYQJB</strain>
        <tissue evidence="2">Leaf</tissue>
    </source>
</reference>
<comment type="caution">
    <text evidence="2">The sequence shown here is derived from an EMBL/GenBank/DDBJ whole genome shotgun (WGS) entry which is preliminary data.</text>
</comment>
<evidence type="ECO:0000313" key="3">
    <source>
        <dbReference type="Proteomes" id="UP001603857"/>
    </source>
</evidence>
<dbReference type="AlphaFoldDB" id="A0ABD1LUR6"/>
<feature type="region of interest" description="Disordered" evidence="1">
    <location>
        <begin position="1"/>
        <end position="30"/>
    </location>
</feature>
<protein>
    <submittedName>
        <fullName evidence="2">Uncharacterized protein</fullName>
    </submittedName>
</protein>
<name>A0ABD1LUR6_9FABA</name>
<dbReference type="Proteomes" id="UP001603857">
    <property type="component" value="Unassembled WGS sequence"/>
</dbReference>
<organism evidence="2 3">
    <name type="scientific">Flemingia macrophylla</name>
    <dbReference type="NCBI Taxonomy" id="520843"/>
    <lineage>
        <taxon>Eukaryota</taxon>
        <taxon>Viridiplantae</taxon>
        <taxon>Streptophyta</taxon>
        <taxon>Embryophyta</taxon>
        <taxon>Tracheophyta</taxon>
        <taxon>Spermatophyta</taxon>
        <taxon>Magnoliopsida</taxon>
        <taxon>eudicotyledons</taxon>
        <taxon>Gunneridae</taxon>
        <taxon>Pentapetalae</taxon>
        <taxon>rosids</taxon>
        <taxon>fabids</taxon>
        <taxon>Fabales</taxon>
        <taxon>Fabaceae</taxon>
        <taxon>Papilionoideae</taxon>
        <taxon>50 kb inversion clade</taxon>
        <taxon>NPAAA clade</taxon>
        <taxon>indigoferoid/millettioid clade</taxon>
        <taxon>Phaseoleae</taxon>
        <taxon>Flemingia</taxon>
    </lineage>
</organism>
<accession>A0ABD1LUR6</accession>
<sequence>MVPILDLRNRHGKSSKAVTNDNENMPEDSSAKRLDAQIYWLRKWNGISCIHIWQEKLKIVAGKAIVMDELAHA</sequence>
<gene>
    <name evidence="2" type="ORF">Fmac_020475</name>
</gene>
<keyword evidence="3" id="KW-1185">Reference proteome</keyword>
<proteinExistence type="predicted"/>
<evidence type="ECO:0000313" key="2">
    <source>
        <dbReference type="EMBL" id="KAL2327048.1"/>
    </source>
</evidence>
<evidence type="ECO:0000256" key="1">
    <source>
        <dbReference type="SAM" id="MobiDB-lite"/>
    </source>
</evidence>
<dbReference type="EMBL" id="JBGMDY010000007">
    <property type="protein sequence ID" value="KAL2327048.1"/>
    <property type="molecule type" value="Genomic_DNA"/>
</dbReference>